<reference evidence="1" key="1">
    <citation type="journal article" date="2020" name="New Phytol.">
        <title>Comparative genomics reveals dynamic genome evolution in host specialist ectomycorrhizal fungi.</title>
        <authorList>
            <person name="Lofgren L.A."/>
            <person name="Nguyen N.H."/>
            <person name="Vilgalys R."/>
            <person name="Ruytinx J."/>
            <person name="Liao H.L."/>
            <person name="Branco S."/>
            <person name="Kuo A."/>
            <person name="LaButti K."/>
            <person name="Lipzen A."/>
            <person name="Andreopoulos W."/>
            <person name="Pangilinan J."/>
            <person name="Riley R."/>
            <person name="Hundley H."/>
            <person name="Na H."/>
            <person name="Barry K."/>
            <person name="Grigoriev I.V."/>
            <person name="Stajich J.E."/>
            <person name="Kennedy P.G."/>
        </authorList>
    </citation>
    <scope>NUCLEOTIDE SEQUENCE</scope>
    <source>
        <strain evidence="1">MN1</strain>
    </source>
</reference>
<evidence type="ECO:0000313" key="2">
    <source>
        <dbReference type="Proteomes" id="UP000807769"/>
    </source>
</evidence>
<accession>A0A9P7JE36</accession>
<dbReference type="EMBL" id="JABBWG010000015">
    <property type="protein sequence ID" value="KAG1816874.1"/>
    <property type="molecule type" value="Genomic_DNA"/>
</dbReference>
<comment type="caution">
    <text evidence="1">The sequence shown here is derived from an EMBL/GenBank/DDBJ whole genome shotgun (WGS) entry which is preliminary data.</text>
</comment>
<dbReference type="RefSeq" id="XP_041193434.1">
    <property type="nucleotide sequence ID" value="XM_041335607.1"/>
</dbReference>
<dbReference type="GeneID" id="64629624"/>
<proteinExistence type="predicted"/>
<gene>
    <name evidence="1" type="ORF">BJ212DRAFT_1353848</name>
</gene>
<protein>
    <submittedName>
        <fullName evidence="1">Uncharacterized protein</fullName>
    </submittedName>
</protein>
<dbReference type="OrthoDB" id="271881at2759"/>
<organism evidence="1 2">
    <name type="scientific">Suillus subaureus</name>
    <dbReference type="NCBI Taxonomy" id="48587"/>
    <lineage>
        <taxon>Eukaryota</taxon>
        <taxon>Fungi</taxon>
        <taxon>Dikarya</taxon>
        <taxon>Basidiomycota</taxon>
        <taxon>Agaricomycotina</taxon>
        <taxon>Agaricomycetes</taxon>
        <taxon>Agaricomycetidae</taxon>
        <taxon>Boletales</taxon>
        <taxon>Suillineae</taxon>
        <taxon>Suillaceae</taxon>
        <taxon>Suillus</taxon>
    </lineage>
</organism>
<dbReference type="Proteomes" id="UP000807769">
    <property type="component" value="Unassembled WGS sequence"/>
</dbReference>
<evidence type="ECO:0000313" key="1">
    <source>
        <dbReference type="EMBL" id="KAG1816874.1"/>
    </source>
</evidence>
<name>A0A9P7JE36_9AGAM</name>
<dbReference type="AlphaFoldDB" id="A0A9P7JE36"/>
<keyword evidence="2" id="KW-1185">Reference proteome</keyword>
<sequence>MRIQNSWKGRVVCSSRTAITSGIEMIHDTPTFGGLSHTFLTSFLDQLLKASVHNFNFPSSADPNHAGIHNNYQ</sequence>